<feature type="compositionally biased region" description="Low complexity" evidence="14">
    <location>
        <begin position="9"/>
        <end position="32"/>
    </location>
</feature>
<name>A0A438C9Q0_VITVI</name>
<dbReference type="GO" id="GO:0006325">
    <property type="term" value="P:chromatin organization"/>
    <property type="evidence" value="ECO:0007669"/>
    <property type="project" value="UniProtKB-KW"/>
</dbReference>
<dbReference type="AlphaFoldDB" id="A0A438C9Q0"/>
<evidence type="ECO:0000256" key="12">
    <source>
        <dbReference type="ARBA" id="ARBA00093359"/>
    </source>
</evidence>
<evidence type="ECO:0000256" key="11">
    <source>
        <dbReference type="ARBA" id="ARBA00033378"/>
    </source>
</evidence>
<keyword evidence="9" id="KW-0539">Nucleus</keyword>
<dbReference type="PANTHER" id="PTHR13453:SF1">
    <property type="entry name" value="KAT8 REGULATORY NSL COMPLEX SUBUNIT 2"/>
    <property type="match status" value="1"/>
</dbReference>
<evidence type="ECO:0000256" key="10">
    <source>
        <dbReference type="ARBA" id="ARBA00032947"/>
    </source>
</evidence>
<evidence type="ECO:0000256" key="13">
    <source>
        <dbReference type="ARBA" id="ARBA00093543"/>
    </source>
</evidence>
<keyword evidence="4" id="KW-1017">Isopeptide bond</keyword>
<evidence type="ECO:0000256" key="5">
    <source>
        <dbReference type="ARBA" id="ARBA00022553"/>
    </source>
</evidence>
<protein>
    <recommendedName>
        <fullName evidence="3">KAT8 regulatory NSL complex subunit 2</fullName>
    </recommendedName>
    <alternativeName>
        <fullName evidence="11">NSL complex protein NSL2</fullName>
    </alternativeName>
    <alternativeName>
        <fullName evidence="10">Non-specific lethal 2 homolog</fullName>
    </alternativeName>
</protein>
<keyword evidence="7" id="KW-0156">Chromatin regulator</keyword>
<dbReference type="InterPro" id="IPR026316">
    <property type="entry name" value="NSL2"/>
</dbReference>
<dbReference type="InterPro" id="IPR025927">
    <property type="entry name" value="Znf_KANL2-like"/>
</dbReference>
<comment type="caution">
    <text evidence="16">The sequence shown here is derived from an EMBL/GenBank/DDBJ whole genome shotgun (WGS) entry which is preliminary data.</text>
</comment>
<dbReference type="GO" id="GO:0000123">
    <property type="term" value="C:histone acetyltransferase complex"/>
    <property type="evidence" value="ECO:0007669"/>
    <property type="project" value="InterPro"/>
</dbReference>
<feature type="compositionally biased region" description="Basic and acidic residues" evidence="14">
    <location>
        <begin position="254"/>
        <end position="265"/>
    </location>
</feature>
<feature type="region of interest" description="Disordered" evidence="14">
    <location>
        <begin position="254"/>
        <end position="279"/>
    </location>
</feature>
<proteinExistence type="predicted"/>
<comment type="subunit">
    <text evidence="13">Component of the NSL complex at least composed of KAT8/MOF, KANSL1, KANSL2, KANSL3, MCRS1, PHF20, OGT1/OGT, WDR5 and HCFC1.</text>
</comment>
<evidence type="ECO:0000256" key="14">
    <source>
        <dbReference type="SAM" id="MobiDB-lite"/>
    </source>
</evidence>
<evidence type="ECO:0000256" key="6">
    <source>
        <dbReference type="ARBA" id="ARBA00022843"/>
    </source>
</evidence>
<sequence>MASASKQHPSTTPSSSKLSKKPFLSQPQDPGKTPNPDPKNPKPKPDPNPFTPSPQNLFLSKSSCLSRQDVLRRRSHHMKQLWKCYRDYYWSIMEEVKIHHREYYWKYGVSPIMADQSRESGVEANGGSNGKNDELGFDGDGGGSQQCASVGCKTKAMALTRFCYLHILCDPKQQLYKPCHYVIKRAQTGPITCGKPILKSSDPDLCTVHLQKAQKHLHRALKKSGFNVASSSKPAPKFHVIAAEYVHQIQEKRRAAQRENKHEVEDQPAIIEIKTEKAD</sequence>
<evidence type="ECO:0000256" key="8">
    <source>
        <dbReference type="ARBA" id="ARBA00023128"/>
    </source>
</evidence>
<dbReference type="PANTHER" id="PTHR13453">
    <property type="entry name" value="KAT8 REGULATORY NSL COMPLEX SUBUNIT 2"/>
    <property type="match status" value="1"/>
</dbReference>
<dbReference type="Pfam" id="PF13891">
    <property type="entry name" value="zf-C3HC3H_KANSL2"/>
    <property type="match status" value="1"/>
</dbReference>
<keyword evidence="6" id="KW-0832">Ubl conjugation</keyword>
<feature type="region of interest" description="Disordered" evidence="14">
    <location>
        <begin position="1"/>
        <end position="58"/>
    </location>
</feature>
<keyword evidence="8" id="KW-0496">Mitochondrion</keyword>
<dbReference type="Proteomes" id="UP000288805">
    <property type="component" value="Unassembled WGS sequence"/>
</dbReference>
<evidence type="ECO:0000313" key="17">
    <source>
        <dbReference type="Proteomes" id="UP000288805"/>
    </source>
</evidence>
<comment type="function">
    <text evidence="12">Non-catalytic component of the NSL histone acetyltransferase complex, a multiprotein complex that mediates histone H4 acetylation at 'Lys-5'- and 'Lys-8' (H4K5ac and H4K8ac) at transcription start sites and promotes transcription initiation. Required for NSL complex stability and for transcription of intraciliary transport genes in both ciliated and non-ciliated cells by regulating histone H4 acetylation at 'Lys-5'- and 'Lys-12' (H4K5ac and H4K12ac). This is necessary for cilium assembly in ciliated cells and for organization of the microtubule cytoskeleton in non-ciliated cells. Required within the NSL complex to maintain nuclear architecture stability by promoting KAT8-mediated acetylation of lamin LMNA.</text>
</comment>
<feature type="domain" description="KANL2-like probable zinc-finger" evidence="15">
    <location>
        <begin position="147"/>
        <end position="209"/>
    </location>
</feature>
<evidence type="ECO:0000259" key="15">
    <source>
        <dbReference type="Pfam" id="PF13891"/>
    </source>
</evidence>
<evidence type="ECO:0000256" key="4">
    <source>
        <dbReference type="ARBA" id="ARBA00022499"/>
    </source>
</evidence>
<evidence type="ECO:0000256" key="9">
    <source>
        <dbReference type="ARBA" id="ARBA00023242"/>
    </source>
</evidence>
<evidence type="ECO:0000256" key="3">
    <source>
        <dbReference type="ARBA" id="ARBA00015508"/>
    </source>
</evidence>
<reference evidence="16 17" key="1">
    <citation type="journal article" date="2018" name="PLoS Genet.">
        <title>Population sequencing reveals clonal diversity and ancestral inbreeding in the grapevine cultivar Chardonnay.</title>
        <authorList>
            <person name="Roach M.J."/>
            <person name="Johnson D.L."/>
            <person name="Bohlmann J."/>
            <person name="van Vuuren H.J."/>
            <person name="Jones S.J."/>
            <person name="Pretorius I.S."/>
            <person name="Schmidt S.A."/>
            <person name="Borneman A.R."/>
        </authorList>
    </citation>
    <scope>NUCLEOTIDE SEQUENCE [LARGE SCALE GENOMIC DNA]</scope>
    <source>
        <strain evidence="17">cv. Chardonnay</strain>
        <tissue evidence="16">Leaf</tissue>
    </source>
</reference>
<gene>
    <name evidence="16" type="ORF">CK203_114486</name>
</gene>
<accession>A0A438C9Q0</accession>
<evidence type="ECO:0000256" key="2">
    <source>
        <dbReference type="ARBA" id="ARBA00004173"/>
    </source>
</evidence>
<comment type="subcellular location">
    <subcellularLocation>
        <location evidence="2">Mitochondrion</location>
    </subcellularLocation>
    <subcellularLocation>
        <location evidence="1">Nucleus</location>
    </subcellularLocation>
</comment>
<organism evidence="16 17">
    <name type="scientific">Vitis vinifera</name>
    <name type="common">Grape</name>
    <dbReference type="NCBI Taxonomy" id="29760"/>
    <lineage>
        <taxon>Eukaryota</taxon>
        <taxon>Viridiplantae</taxon>
        <taxon>Streptophyta</taxon>
        <taxon>Embryophyta</taxon>
        <taxon>Tracheophyta</taxon>
        <taxon>Spermatophyta</taxon>
        <taxon>Magnoliopsida</taxon>
        <taxon>eudicotyledons</taxon>
        <taxon>Gunneridae</taxon>
        <taxon>Pentapetalae</taxon>
        <taxon>rosids</taxon>
        <taxon>Vitales</taxon>
        <taxon>Vitaceae</taxon>
        <taxon>Viteae</taxon>
        <taxon>Vitis</taxon>
    </lineage>
</organism>
<keyword evidence="5" id="KW-0597">Phosphoprotein</keyword>
<dbReference type="GO" id="GO:0005634">
    <property type="term" value="C:nucleus"/>
    <property type="evidence" value="ECO:0007669"/>
    <property type="project" value="UniProtKB-SubCell"/>
</dbReference>
<evidence type="ECO:0000256" key="7">
    <source>
        <dbReference type="ARBA" id="ARBA00022853"/>
    </source>
</evidence>
<evidence type="ECO:0000313" key="16">
    <source>
        <dbReference type="EMBL" id="RVW19918.1"/>
    </source>
</evidence>
<dbReference type="GO" id="GO:0005739">
    <property type="term" value="C:mitochondrion"/>
    <property type="evidence" value="ECO:0007669"/>
    <property type="project" value="UniProtKB-SubCell"/>
</dbReference>
<evidence type="ECO:0000256" key="1">
    <source>
        <dbReference type="ARBA" id="ARBA00004123"/>
    </source>
</evidence>
<dbReference type="EMBL" id="QGNW01002418">
    <property type="protein sequence ID" value="RVW19918.1"/>
    <property type="molecule type" value="Genomic_DNA"/>
</dbReference>